<keyword evidence="2" id="KW-1185">Reference proteome</keyword>
<evidence type="ECO:0000313" key="1">
    <source>
        <dbReference type="EMBL" id="MDL0433839.1"/>
    </source>
</evidence>
<gene>
    <name evidence="1" type="ORF">QPM17_22110</name>
</gene>
<sequence>MSRIEIPTVLLRRLSDALQALQHHLNIGFANSRIQGNALNKSGH</sequence>
<evidence type="ECO:0000313" key="2">
    <source>
        <dbReference type="Proteomes" id="UP001227964"/>
    </source>
</evidence>
<dbReference type="Proteomes" id="UP001227964">
    <property type="component" value="Unassembled WGS sequence"/>
</dbReference>
<dbReference type="RefSeq" id="WP_285393879.1">
    <property type="nucleotide sequence ID" value="NZ_JASSVS010000020.1"/>
</dbReference>
<proteinExistence type="predicted"/>
<reference evidence="1 2" key="1">
    <citation type="submission" date="2023-06" db="EMBL/GenBank/DDBJ databases">
        <title>Marinobacter azerbaijanicus a moderately halophilic, isolated from Urmia Lake in Azerbaijan region of Iran.</title>
        <authorList>
            <person name="Sanchez-Porro C."/>
            <person name="Aghdam E.M."/>
            <person name="Saheb S.M."/>
            <person name="Tarhriz V."/>
            <person name="Kazemi E."/>
            <person name="Ammozegar M.A."/>
            <person name="Ventosa A."/>
            <person name="Hejazi M.S."/>
        </authorList>
    </citation>
    <scope>NUCLEOTIDE SEQUENCE [LARGE SCALE GENOMIC DNA]</scope>
    <source>
        <strain evidence="1 2">TBZ242</strain>
    </source>
</reference>
<organism evidence="1 2">
    <name type="scientific">Marinobacter azerbaijanicus</name>
    <dbReference type="NCBI Taxonomy" id="3050455"/>
    <lineage>
        <taxon>Bacteria</taxon>
        <taxon>Pseudomonadati</taxon>
        <taxon>Pseudomonadota</taxon>
        <taxon>Gammaproteobacteria</taxon>
        <taxon>Pseudomonadales</taxon>
        <taxon>Marinobacteraceae</taxon>
        <taxon>Marinobacter</taxon>
    </lineage>
</organism>
<name>A0ABT7II36_9GAMM</name>
<accession>A0ABT7II36</accession>
<comment type="caution">
    <text evidence="1">The sequence shown here is derived from an EMBL/GenBank/DDBJ whole genome shotgun (WGS) entry which is preliminary data.</text>
</comment>
<protein>
    <submittedName>
        <fullName evidence="1">Uncharacterized protein</fullName>
    </submittedName>
</protein>
<dbReference type="EMBL" id="JASSVS010000020">
    <property type="protein sequence ID" value="MDL0433839.1"/>
    <property type="molecule type" value="Genomic_DNA"/>
</dbReference>